<dbReference type="InterPro" id="IPR000700">
    <property type="entry name" value="PAS-assoc_C"/>
</dbReference>
<evidence type="ECO:0000256" key="5">
    <source>
        <dbReference type="ARBA" id="ARBA00023125"/>
    </source>
</evidence>
<comment type="caution">
    <text evidence="12">The sequence shown here is derived from an EMBL/GenBank/DDBJ whole genome shotgun (WGS) entry which is preliminary data.</text>
</comment>
<dbReference type="GO" id="GO:0005524">
    <property type="term" value="F:ATP binding"/>
    <property type="evidence" value="ECO:0007669"/>
    <property type="project" value="UniProtKB-KW"/>
</dbReference>
<dbReference type="PROSITE" id="PS50112">
    <property type="entry name" value="PAS"/>
    <property type="match status" value="1"/>
</dbReference>
<sequence length="469" mass="53526">MNTIKDGFVADMLAKNMDNIFESIYDEILITDNRGVVLKVSTDFEKEYGLDPGSAIGRTVKDLEEEGYFKPSIAAIVLENQEKVTMHQRNNKGREIIVTGIPVKDENGNIKLVVTFSRDVTDFINLKNEYKSLEDKMALYKEELEKLRNENIEVDGIIAESIQMKRVLQEINRIAAYDASVLLTGKSGVGKSMLAKIIHSKSERRNYPFIEINCGAIPENLLESEFFGYEKGSFTGANEKGKVGLIEVAQNGTLFLDEISEMPLNLQVKLLKTIQDKTITRVGGTKEIQVDFRLITASNKNLESLVKKNLFREDLFYRLNVIPIDIPPLKERKDDIIPLILYFTDKFNRKYNMEKSFSVEVMHVLEHQEWPGNIRELENLVERVLLTSDQKMIDVDVLDVAMKGALEVKHFENHEHLTLEEAVEALEREMITDSYAKCKTTVGVAKMLGISQPTAFRKIKKYVKDETKE</sequence>
<dbReference type="SUPFAM" id="SSF46689">
    <property type="entry name" value="Homeodomain-like"/>
    <property type="match status" value="1"/>
</dbReference>
<evidence type="ECO:0000313" key="12">
    <source>
        <dbReference type="EMBL" id="MCU7378761.1"/>
    </source>
</evidence>
<dbReference type="Gene3D" id="3.40.50.300">
    <property type="entry name" value="P-loop containing nucleotide triphosphate hydrolases"/>
    <property type="match status" value="1"/>
</dbReference>
<dbReference type="InterPro" id="IPR027417">
    <property type="entry name" value="P-loop_NTPase"/>
</dbReference>
<dbReference type="PANTHER" id="PTHR32071:SF57">
    <property type="entry name" value="C4-DICARBOXYLATE TRANSPORT TRANSCRIPTIONAL REGULATORY PROTEIN DCTD"/>
    <property type="match status" value="1"/>
</dbReference>
<dbReference type="SUPFAM" id="SSF52540">
    <property type="entry name" value="P-loop containing nucleoside triphosphate hydrolases"/>
    <property type="match status" value="1"/>
</dbReference>
<dbReference type="PROSITE" id="PS50045">
    <property type="entry name" value="SIGMA54_INTERACT_4"/>
    <property type="match status" value="1"/>
</dbReference>
<name>A0A9J6QNK6_9FIRM</name>
<organism evidence="12 13">
    <name type="scientific">Hominibacterium faecale</name>
    <dbReference type="NCBI Taxonomy" id="2839743"/>
    <lineage>
        <taxon>Bacteria</taxon>
        <taxon>Bacillati</taxon>
        <taxon>Bacillota</taxon>
        <taxon>Clostridia</taxon>
        <taxon>Peptostreptococcales</taxon>
        <taxon>Anaerovoracaceae</taxon>
        <taxon>Hominibacterium</taxon>
    </lineage>
</organism>
<dbReference type="CDD" id="cd00130">
    <property type="entry name" value="PAS"/>
    <property type="match status" value="1"/>
</dbReference>
<dbReference type="InterPro" id="IPR030828">
    <property type="entry name" value="HTH_TyrR"/>
</dbReference>
<evidence type="ECO:0000256" key="1">
    <source>
        <dbReference type="ARBA" id="ARBA00022741"/>
    </source>
</evidence>
<dbReference type="Pfam" id="PF13426">
    <property type="entry name" value="PAS_9"/>
    <property type="match status" value="1"/>
</dbReference>
<evidence type="ECO:0000259" key="10">
    <source>
        <dbReference type="PROSITE" id="PS50112"/>
    </source>
</evidence>
<dbReference type="InterPro" id="IPR058031">
    <property type="entry name" value="AAA_lid_NorR"/>
</dbReference>
<evidence type="ECO:0000256" key="8">
    <source>
        <dbReference type="SAM" id="Coils"/>
    </source>
</evidence>
<evidence type="ECO:0000256" key="6">
    <source>
        <dbReference type="ARBA" id="ARBA00023163"/>
    </source>
</evidence>
<keyword evidence="6" id="KW-0804">Transcription</keyword>
<dbReference type="InterPro" id="IPR025944">
    <property type="entry name" value="Sigma_54_int_dom_CS"/>
</dbReference>
<evidence type="ECO:0000256" key="4">
    <source>
        <dbReference type="ARBA" id="ARBA00023015"/>
    </source>
</evidence>
<reference evidence="12" key="1">
    <citation type="submission" date="2022-09" db="EMBL/GenBank/DDBJ databases">
        <title>Culturomic study of gut microbiota in children with autism spectrum disorder.</title>
        <authorList>
            <person name="Efimov B.A."/>
            <person name="Chaplin A.V."/>
            <person name="Sokolova S.R."/>
            <person name="Pikina A.P."/>
            <person name="Korzhanova M."/>
            <person name="Belova V."/>
            <person name="Korostin D."/>
        </authorList>
    </citation>
    <scope>NUCLEOTIDE SEQUENCE</scope>
    <source>
        <strain evidence="12">ASD5510</strain>
    </source>
</reference>
<dbReference type="FunFam" id="3.40.50.300:FF:000006">
    <property type="entry name" value="DNA-binding transcriptional regulator NtrC"/>
    <property type="match status" value="1"/>
</dbReference>
<dbReference type="Gene3D" id="1.10.10.60">
    <property type="entry name" value="Homeodomain-like"/>
    <property type="match status" value="1"/>
</dbReference>
<dbReference type="GO" id="GO:0003677">
    <property type="term" value="F:DNA binding"/>
    <property type="evidence" value="ECO:0007669"/>
    <property type="project" value="UniProtKB-KW"/>
</dbReference>
<dbReference type="PANTHER" id="PTHR32071">
    <property type="entry name" value="TRANSCRIPTIONAL REGULATORY PROTEIN"/>
    <property type="match status" value="1"/>
</dbReference>
<dbReference type="PROSITE" id="PS00676">
    <property type="entry name" value="SIGMA54_INTERACT_2"/>
    <property type="match status" value="1"/>
</dbReference>
<feature type="domain" description="PAS" evidence="10">
    <location>
        <begin position="13"/>
        <end position="63"/>
    </location>
</feature>
<proteinExistence type="predicted"/>
<dbReference type="PROSITE" id="PS50113">
    <property type="entry name" value="PAC"/>
    <property type="match status" value="1"/>
</dbReference>
<gene>
    <name evidence="12" type="ORF">OBO34_10385</name>
</gene>
<accession>A0A9J6QNK6</accession>
<evidence type="ECO:0000256" key="7">
    <source>
        <dbReference type="ARBA" id="ARBA00029500"/>
    </source>
</evidence>
<keyword evidence="2" id="KW-0058">Aromatic hydrocarbons catabolism</keyword>
<dbReference type="InterPro" id="IPR000014">
    <property type="entry name" value="PAS"/>
</dbReference>
<keyword evidence="4" id="KW-0805">Transcription regulation</keyword>
<keyword evidence="8" id="KW-0175">Coiled coil</keyword>
<dbReference type="Proteomes" id="UP001065549">
    <property type="component" value="Unassembled WGS sequence"/>
</dbReference>
<dbReference type="EMBL" id="JAOSHN010000004">
    <property type="protein sequence ID" value="MCU7378761.1"/>
    <property type="molecule type" value="Genomic_DNA"/>
</dbReference>
<dbReference type="Gene3D" id="3.30.450.20">
    <property type="entry name" value="PAS domain"/>
    <property type="match status" value="1"/>
</dbReference>
<feature type="coiled-coil region" evidence="8">
    <location>
        <begin position="123"/>
        <end position="150"/>
    </location>
</feature>
<dbReference type="Pfam" id="PF18024">
    <property type="entry name" value="HTH_50"/>
    <property type="match status" value="1"/>
</dbReference>
<evidence type="ECO:0000313" key="13">
    <source>
        <dbReference type="Proteomes" id="UP001065549"/>
    </source>
</evidence>
<dbReference type="Gene3D" id="1.10.8.60">
    <property type="match status" value="1"/>
</dbReference>
<evidence type="ECO:0000259" key="9">
    <source>
        <dbReference type="PROSITE" id="PS50045"/>
    </source>
</evidence>
<dbReference type="NCBIfam" id="TIGR00229">
    <property type="entry name" value="sensory_box"/>
    <property type="match status" value="1"/>
</dbReference>
<dbReference type="InterPro" id="IPR009057">
    <property type="entry name" value="Homeodomain-like_sf"/>
</dbReference>
<dbReference type="SMART" id="SM00382">
    <property type="entry name" value="AAA"/>
    <property type="match status" value="1"/>
</dbReference>
<dbReference type="Pfam" id="PF25601">
    <property type="entry name" value="AAA_lid_14"/>
    <property type="match status" value="1"/>
</dbReference>
<feature type="domain" description="PAC" evidence="11">
    <location>
        <begin position="80"/>
        <end position="132"/>
    </location>
</feature>
<dbReference type="Pfam" id="PF00158">
    <property type="entry name" value="Sigma54_activat"/>
    <property type="match status" value="1"/>
</dbReference>
<keyword evidence="13" id="KW-1185">Reference proteome</keyword>
<feature type="domain" description="Sigma-54 factor interaction" evidence="9">
    <location>
        <begin position="157"/>
        <end position="386"/>
    </location>
</feature>
<dbReference type="CDD" id="cd00009">
    <property type="entry name" value="AAA"/>
    <property type="match status" value="1"/>
</dbReference>
<dbReference type="InterPro" id="IPR035965">
    <property type="entry name" value="PAS-like_dom_sf"/>
</dbReference>
<keyword evidence="1" id="KW-0547">Nucleotide-binding</keyword>
<keyword evidence="3" id="KW-0067">ATP-binding</keyword>
<dbReference type="InterPro" id="IPR025943">
    <property type="entry name" value="Sigma_54_int_dom_ATP-bd_2"/>
</dbReference>
<dbReference type="InterPro" id="IPR002078">
    <property type="entry name" value="Sigma_54_int"/>
</dbReference>
<protein>
    <recommendedName>
        <fullName evidence="7">HTH-type transcriptional regulatory protein TyrR</fullName>
    </recommendedName>
</protein>
<dbReference type="InterPro" id="IPR003593">
    <property type="entry name" value="AAA+_ATPase"/>
</dbReference>
<dbReference type="PROSITE" id="PS00688">
    <property type="entry name" value="SIGMA54_INTERACT_3"/>
    <property type="match status" value="1"/>
</dbReference>
<evidence type="ECO:0000259" key="11">
    <source>
        <dbReference type="PROSITE" id="PS50113"/>
    </source>
</evidence>
<evidence type="ECO:0000256" key="3">
    <source>
        <dbReference type="ARBA" id="ARBA00022840"/>
    </source>
</evidence>
<dbReference type="RefSeq" id="WP_269478499.1">
    <property type="nucleotide sequence ID" value="NZ_JAOSHN010000004.1"/>
</dbReference>
<dbReference type="GO" id="GO:0006355">
    <property type="term" value="P:regulation of DNA-templated transcription"/>
    <property type="evidence" value="ECO:0007669"/>
    <property type="project" value="InterPro"/>
</dbReference>
<dbReference type="AlphaFoldDB" id="A0A9J6QNK6"/>
<keyword evidence="5" id="KW-0238">DNA-binding</keyword>
<evidence type="ECO:0000256" key="2">
    <source>
        <dbReference type="ARBA" id="ARBA00022797"/>
    </source>
</evidence>
<dbReference type="SUPFAM" id="SSF55785">
    <property type="entry name" value="PYP-like sensor domain (PAS domain)"/>
    <property type="match status" value="1"/>
</dbReference>